<dbReference type="Pfam" id="PF20623">
    <property type="entry name" value="Sgo0707_N2"/>
    <property type="match status" value="1"/>
</dbReference>
<keyword evidence="1" id="KW-0134">Cell wall</keyword>
<evidence type="ECO:0000256" key="2">
    <source>
        <dbReference type="ARBA" id="ARBA00022525"/>
    </source>
</evidence>
<dbReference type="NCBIfam" id="TIGR04226">
    <property type="entry name" value="RrgB_K2N_iso_D2"/>
    <property type="match status" value="1"/>
</dbReference>
<dbReference type="InterPro" id="IPR032364">
    <property type="entry name" value="GramPos_pilinD1_N"/>
</dbReference>
<evidence type="ECO:0000256" key="3">
    <source>
        <dbReference type="ARBA" id="ARBA00022729"/>
    </source>
</evidence>
<dbReference type="EMBL" id="FNRK01000005">
    <property type="protein sequence ID" value="SEA21829.1"/>
    <property type="molecule type" value="Genomic_DNA"/>
</dbReference>
<sequence length="551" mass="58748">MERKFHFTIIPVAITFFILFLLSCLPVLGASASPPSTIDDSMKGRCSMTITKYGGDGYTPSTAAAGTLTGTTADAPTGGTPLANVIFTTQKVADLVQEDNALQYKVTSSDFASWAGSNITVGEVYSSATLQALINGKKAGDLQDISNWTGHIDPHPTNADGQTAFSNLDFGLYIVVETDYPSNVTQNALPVLISLPMSNQNGNGWLYQINLYPKNTTALTELDKRILTDHGITKNYAVSIGDTINYEVPFTAIVPTEGLTSLTIRDTPDMALILDPQSVKVYLGHGDGKTELTRDTDYSVTSDGGKLAIDLKSTHLNTLTAGTQDYTVTYTGVLNDQAVMGQNGHTNTVAFDYVKKGDPPTKVTTVNLDDAHPSPKVYTYGIQLSKLGDNGAKLQDVTFTCHRDGQPAMTFNHNLSDIYSPSTAAGSQESLSTNANGQINIRGLAPGTYYLTETKTNTGYQLLKNPVKVEIIAVENSLSGAVTAKVSDKAVTMLDEGGENTTALVPLTIQNNRGFNMPATGSTGTITMVLLGITLVGGATLLLIIWKKKQV</sequence>
<evidence type="ECO:0000256" key="5">
    <source>
        <dbReference type="SAM" id="Phobius"/>
    </source>
</evidence>
<dbReference type="NCBIfam" id="TIGR01167">
    <property type="entry name" value="LPXTG_anchor"/>
    <property type="match status" value="1"/>
</dbReference>
<dbReference type="AlphaFoldDB" id="A0A1H3ZDH2"/>
<dbReference type="NCBIfam" id="NF033902">
    <property type="entry name" value="iso_D2_wall_anc"/>
    <property type="match status" value="1"/>
</dbReference>
<keyword evidence="4" id="KW-0572">Peptidoglycan-anchor</keyword>
<protein>
    <submittedName>
        <fullName evidence="7">LPXTG-motif cell wall anchor domain-containing protein/fimbrial isopeptide formation D2 domain-containing protein</fullName>
    </submittedName>
</protein>
<keyword evidence="5" id="KW-0472">Membrane</keyword>
<evidence type="ECO:0000259" key="6">
    <source>
        <dbReference type="PROSITE" id="PS50847"/>
    </source>
</evidence>
<dbReference type="InterPro" id="IPR019931">
    <property type="entry name" value="LPXTG_anchor"/>
</dbReference>
<organism evidence="7 8">
    <name type="scientific">Eubacterium aggregans</name>
    <dbReference type="NCBI Taxonomy" id="81409"/>
    <lineage>
        <taxon>Bacteria</taxon>
        <taxon>Bacillati</taxon>
        <taxon>Bacillota</taxon>
        <taxon>Clostridia</taxon>
        <taxon>Eubacteriales</taxon>
        <taxon>Eubacteriaceae</taxon>
        <taxon>Eubacterium</taxon>
    </lineage>
</organism>
<keyword evidence="2" id="KW-0964">Secreted</keyword>
<dbReference type="RefSeq" id="WP_090305703.1">
    <property type="nucleotide sequence ID" value="NZ_FNRK01000005.1"/>
</dbReference>
<keyword evidence="3" id="KW-0732">Signal</keyword>
<dbReference type="InterPro" id="IPR013783">
    <property type="entry name" value="Ig-like_fold"/>
</dbReference>
<proteinExistence type="predicted"/>
<dbReference type="PROSITE" id="PS50847">
    <property type="entry name" value="GRAM_POS_ANCHORING"/>
    <property type="match status" value="1"/>
</dbReference>
<evidence type="ECO:0000313" key="8">
    <source>
        <dbReference type="Proteomes" id="UP000199394"/>
    </source>
</evidence>
<reference evidence="7 8" key="1">
    <citation type="submission" date="2016-10" db="EMBL/GenBank/DDBJ databases">
        <authorList>
            <person name="de Groot N.N."/>
        </authorList>
    </citation>
    <scope>NUCLEOTIDE SEQUENCE [LARGE SCALE GENOMIC DNA]</scope>
    <source>
        <strain evidence="7 8">SR12</strain>
    </source>
</reference>
<dbReference type="Pfam" id="PF16555">
    <property type="entry name" value="GramPos_pilinD1"/>
    <property type="match status" value="1"/>
</dbReference>
<dbReference type="OrthoDB" id="2199792at2"/>
<dbReference type="InterPro" id="IPR046473">
    <property type="entry name" value="Sgo0707-like_N2"/>
</dbReference>
<dbReference type="Pfam" id="PF00746">
    <property type="entry name" value="Gram_pos_anchor"/>
    <property type="match status" value="1"/>
</dbReference>
<gene>
    <name evidence="7" type="ORF">SAMN04515656_105121</name>
</gene>
<dbReference type="Pfam" id="PF17802">
    <property type="entry name" value="SpaA"/>
    <property type="match status" value="1"/>
</dbReference>
<dbReference type="Gene3D" id="2.60.40.10">
    <property type="entry name" value="Immunoglobulins"/>
    <property type="match status" value="2"/>
</dbReference>
<dbReference type="SUPFAM" id="SSF49478">
    <property type="entry name" value="Cna protein B-type domain"/>
    <property type="match status" value="1"/>
</dbReference>
<keyword evidence="5" id="KW-1133">Transmembrane helix</keyword>
<dbReference type="InterPro" id="IPR048052">
    <property type="entry name" value="FM1-like"/>
</dbReference>
<evidence type="ECO:0000256" key="4">
    <source>
        <dbReference type="ARBA" id="ARBA00023088"/>
    </source>
</evidence>
<evidence type="ECO:0000256" key="1">
    <source>
        <dbReference type="ARBA" id="ARBA00022512"/>
    </source>
</evidence>
<dbReference type="PROSITE" id="PS51257">
    <property type="entry name" value="PROKAR_LIPOPROTEIN"/>
    <property type="match status" value="1"/>
</dbReference>
<dbReference type="STRING" id="81409.SAMN04515656_105121"/>
<keyword evidence="5" id="KW-0812">Transmembrane</keyword>
<feature type="transmembrane region" description="Helical" evidence="5">
    <location>
        <begin position="526"/>
        <end position="546"/>
    </location>
</feature>
<accession>A0A1H3ZDH2</accession>
<dbReference type="Proteomes" id="UP000199394">
    <property type="component" value="Unassembled WGS sequence"/>
</dbReference>
<evidence type="ECO:0000313" key="7">
    <source>
        <dbReference type="EMBL" id="SEA21829.1"/>
    </source>
</evidence>
<keyword evidence="8" id="KW-1185">Reference proteome</keyword>
<feature type="domain" description="Gram-positive cocci surface proteins LPxTG" evidence="6">
    <location>
        <begin position="517"/>
        <end position="551"/>
    </location>
</feature>
<dbReference type="Gene3D" id="2.60.40.740">
    <property type="match status" value="1"/>
</dbReference>
<name>A0A1H3ZDH2_9FIRM</name>
<dbReference type="InterPro" id="IPR041033">
    <property type="entry name" value="SpaA_PFL_dom_1"/>
</dbReference>
<dbReference type="InterPro" id="IPR026466">
    <property type="entry name" value="Fim_isopep_form_D2_dom"/>
</dbReference>